<protein>
    <submittedName>
        <fullName evidence="1">Stability/ partitioning determinant</fullName>
    </submittedName>
</protein>
<accession>A0A5U3G4R4</accession>
<dbReference type="EMBL" id="AAGLQK010000052">
    <property type="protein sequence ID" value="EBP4060799.1"/>
    <property type="molecule type" value="Genomic_DNA"/>
</dbReference>
<reference evidence="1" key="1">
    <citation type="submission" date="2018-07" db="EMBL/GenBank/DDBJ databases">
        <authorList>
            <consortium name="GenomeTrakr network: Whole genome sequencing for foodborne pathogen traceback"/>
        </authorList>
    </citation>
    <scope>NUCLEOTIDE SEQUENCE</scope>
    <source>
        <strain evidence="1">MDH-2013-00175</strain>
    </source>
</reference>
<name>A0A5U3G4R4_SALET</name>
<gene>
    <name evidence="1" type="ORF">Z599_24300</name>
</gene>
<proteinExistence type="predicted"/>
<dbReference type="AlphaFoldDB" id="A0A5U3G4R4"/>
<sequence>MAITLNKPIVDEQPAEAPTAHEVARFIADGDKRPTKGRAVSRTYRFNQVFIDVMEADAQRMGQGNTDILKAALTAWHNMDDNTKNHWLLESAKM</sequence>
<organism evidence="1">
    <name type="scientific">Salmonella enterica I</name>
    <dbReference type="NCBI Taxonomy" id="59201"/>
    <lineage>
        <taxon>Bacteria</taxon>
        <taxon>Pseudomonadati</taxon>
        <taxon>Pseudomonadota</taxon>
        <taxon>Gammaproteobacteria</taxon>
        <taxon>Enterobacterales</taxon>
        <taxon>Enterobacteriaceae</taxon>
        <taxon>Salmonella</taxon>
    </lineage>
</organism>
<evidence type="ECO:0000313" key="1">
    <source>
        <dbReference type="EMBL" id="EBP4060799.1"/>
    </source>
</evidence>
<comment type="caution">
    <text evidence="1">The sequence shown here is derived from an EMBL/GenBank/DDBJ whole genome shotgun (WGS) entry which is preliminary data.</text>
</comment>